<dbReference type="PROSITE" id="PS50011">
    <property type="entry name" value="PROTEIN_KINASE_DOM"/>
    <property type="match status" value="1"/>
</dbReference>
<evidence type="ECO:0000256" key="1">
    <source>
        <dbReference type="ARBA" id="ARBA00012513"/>
    </source>
</evidence>
<gene>
    <name evidence="13" type="ORF">CHLNCDRAFT_16100</name>
</gene>
<name>E1ZUM1_CHLVA</name>
<dbReference type="AlphaFoldDB" id="E1ZUM1"/>
<dbReference type="GeneID" id="17349907"/>
<evidence type="ECO:0000256" key="4">
    <source>
        <dbReference type="ARBA" id="ARBA00022679"/>
    </source>
</evidence>
<evidence type="ECO:0000256" key="2">
    <source>
        <dbReference type="ARBA" id="ARBA00022527"/>
    </source>
</evidence>
<keyword evidence="2 11" id="KW-0723">Serine/threonine-protein kinase</keyword>
<dbReference type="Gene3D" id="1.10.510.10">
    <property type="entry name" value="Transferase(Phosphotransferase) domain 1"/>
    <property type="match status" value="1"/>
</dbReference>
<dbReference type="RefSeq" id="XP_005842606.1">
    <property type="nucleotide sequence ID" value="XM_005842549.1"/>
</dbReference>
<protein>
    <recommendedName>
        <fullName evidence="1">non-specific serine/threonine protein kinase</fullName>
        <ecNumber evidence="1">2.7.11.1</ecNumber>
    </recommendedName>
</protein>
<dbReference type="InterPro" id="IPR045270">
    <property type="entry name" value="STKc_AGC"/>
</dbReference>
<dbReference type="CDD" id="cd05123">
    <property type="entry name" value="STKc_AGC"/>
    <property type="match status" value="1"/>
</dbReference>
<keyword evidence="3" id="KW-0597">Phosphoprotein</keyword>
<feature type="non-terminal residue" evidence="13">
    <location>
        <position position="154"/>
    </location>
</feature>
<dbReference type="Pfam" id="PF00069">
    <property type="entry name" value="Pkinase"/>
    <property type="match status" value="1"/>
</dbReference>
<sequence length="154" mass="17824">GRRRLGPNDFELLRVVGQGAFGKVFQVRRRDTGEIFAMKVMRKDRVLERDHRDYVKAERDVLTAVVHPYIVTLRYSFQTPKKLYLVLDFINGGHLFFQLYRAGTFDEPLARLYCAEIVLAIAHLHSLGFVHRDLKPENVLLDGEGHVRITDFGL</sequence>
<feature type="non-terminal residue" evidence="13">
    <location>
        <position position="1"/>
    </location>
</feature>
<evidence type="ECO:0000256" key="8">
    <source>
        <dbReference type="ARBA" id="ARBA00047899"/>
    </source>
</evidence>
<feature type="binding site" evidence="10">
    <location>
        <position position="39"/>
    </location>
    <ligand>
        <name>ATP</name>
        <dbReference type="ChEBI" id="CHEBI:30616"/>
    </ligand>
</feature>
<evidence type="ECO:0000313" key="14">
    <source>
        <dbReference type="Proteomes" id="UP000008141"/>
    </source>
</evidence>
<reference evidence="13 14" key="1">
    <citation type="journal article" date="2010" name="Plant Cell">
        <title>The Chlorella variabilis NC64A genome reveals adaptation to photosymbiosis, coevolution with viruses, and cryptic sex.</title>
        <authorList>
            <person name="Blanc G."/>
            <person name="Duncan G."/>
            <person name="Agarkova I."/>
            <person name="Borodovsky M."/>
            <person name="Gurnon J."/>
            <person name="Kuo A."/>
            <person name="Lindquist E."/>
            <person name="Lucas S."/>
            <person name="Pangilinan J."/>
            <person name="Polle J."/>
            <person name="Salamov A."/>
            <person name="Terry A."/>
            <person name="Yamada T."/>
            <person name="Dunigan D.D."/>
            <person name="Grigoriev I.V."/>
            <person name="Claverie J.M."/>
            <person name="Van Etten J.L."/>
        </authorList>
    </citation>
    <scope>NUCLEOTIDE SEQUENCE [LARGE SCALE GENOMIC DNA]</scope>
    <source>
        <strain evidence="13 14">NC64A</strain>
    </source>
</reference>
<evidence type="ECO:0000256" key="6">
    <source>
        <dbReference type="ARBA" id="ARBA00022777"/>
    </source>
</evidence>
<dbReference type="PANTHER" id="PTHR24351">
    <property type="entry name" value="RIBOSOMAL PROTEIN S6 KINASE"/>
    <property type="match status" value="1"/>
</dbReference>
<dbReference type="SUPFAM" id="SSF56112">
    <property type="entry name" value="Protein kinase-like (PK-like)"/>
    <property type="match status" value="1"/>
</dbReference>
<accession>E1ZUM1</accession>
<dbReference type="InterPro" id="IPR011009">
    <property type="entry name" value="Kinase-like_dom_sf"/>
</dbReference>
<evidence type="ECO:0000256" key="10">
    <source>
        <dbReference type="PROSITE-ProRule" id="PRU10141"/>
    </source>
</evidence>
<organism evidence="14">
    <name type="scientific">Chlorella variabilis</name>
    <name type="common">Green alga</name>
    <dbReference type="NCBI Taxonomy" id="554065"/>
    <lineage>
        <taxon>Eukaryota</taxon>
        <taxon>Viridiplantae</taxon>
        <taxon>Chlorophyta</taxon>
        <taxon>core chlorophytes</taxon>
        <taxon>Trebouxiophyceae</taxon>
        <taxon>Chlorellales</taxon>
        <taxon>Chlorellaceae</taxon>
        <taxon>Chlorella clade</taxon>
        <taxon>Chlorella</taxon>
    </lineage>
</organism>
<evidence type="ECO:0000313" key="13">
    <source>
        <dbReference type="EMBL" id="EFN50474.1"/>
    </source>
</evidence>
<dbReference type="OrthoDB" id="63267at2759"/>
<dbReference type="eggNOG" id="KOG0598">
    <property type="taxonomic scope" value="Eukaryota"/>
</dbReference>
<evidence type="ECO:0000256" key="9">
    <source>
        <dbReference type="ARBA" id="ARBA00048679"/>
    </source>
</evidence>
<dbReference type="PROSITE" id="PS00107">
    <property type="entry name" value="PROTEIN_KINASE_ATP"/>
    <property type="match status" value="1"/>
</dbReference>
<dbReference type="FunFam" id="3.30.200.20:FF:000048">
    <property type="entry name" value="Non-specific serine/threonine protein kinase"/>
    <property type="match status" value="1"/>
</dbReference>
<dbReference type="SMART" id="SM00220">
    <property type="entry name" value="S_TKc"/>
    <property type="match status" value="1"/>
</dbReference>
<dbReference type="GO" id="GO:0005524">
    <property type="term" value="F:ATP binding"/>
    <property type="evidence" value="ECO:0007669"/>
    <property type="project" value="UniProtKB-UniRule"/>
</dbReference>
<keyword evidence="7 10" id="KW-0067">ATP-binding</keyword>
<proteinExistence type="inferred from homology"/>
<dbReference type="InterPro" id="IPR008271">
    <property type="entry name" value="Ser/Thr_kinase_AS"/>
</dbReference>
<comment type="catalytic activity">
    <reaction evidence="9">
        <text>L-seryl-[protein] + ATP = O-phospho-L-seryl-[protein] + ADP + H(+)</text>
        <dbReference type="Rhea" id="RHEA:17989"/>
        <dbReference type="Rhea" id="RHEA-COMP:9863"/>
        <dbReference type="Rhea" id="RHEA-COMP:11604"/>
        <dbReference type="ChEBI" id="CHEBI:15378"/>
        <dbReference type="ChEBI" id="CHEBI:29999"/>
        <dbReference type="ChEBI" id="CHEBI:30616"/>
        <dbReference type="ChEBI" id="CHEBI:83421"/>
        <dbReference type="ChEBI" id="CHEBI:456216"/>
        <dbReference type="EC" id="2.7.11.1"/>
    </reaction>
</comment>
<evidence type="ECO:0000259" key="12">
    <source>
        <dbReference type="PROSITE" id="PS50011"/>
    </source>
</evidence>
<comment type="similarity">
    <text evidence="11">Belongs to the protein kinase superfamily.</text>
</comment>
<comment type="catalytic activity">
    <reaction evidence="8">
        <text>L-threonyl-[protein] + ATP = O-phospho-L-threonyl-[protein] + ADP + H(+)</text>
        <dbReference type="Rhea" id="RHEA:46608"/>
        <dbReference type="Rhea" id="RHEA-COMP:11060"/>
        <dbReference type="Rhea" id="RHEA-COMP:11605"/>
        <dbReference type="ChEBI" id="CHEBI:15378"/>
        <dbReference type="ChEBI" id="CHEBI:30013"/>
        <dbReference type="ChEBI" id="CHEBI:30616"/>
        <dbReference type="ChEBI" id="CHEBI:61977"/>
        <dbReference type="ChEBI" id="CHEBI:456216"/>
        <dbReference type="EC" id="2.7.11.1"/>
    </reaction>
</comment>
<dbReference type="Gene3D" id="3.30.200.20">
    <property type="entry name" value="Phosphorylase Kinase, domain 1"/>
    <property type="match status" value="1"/>
</dbReference>
<evidence type="ECO:0000256" key="11">
    <source>
        <dbReference type="RuleBase" id="RU000304"/>
    </source>
</evidence>
<dbReference type="EC" id="2.7.11.1" evidence="1"/>
<dbReference type="PROSITE" id="PS00108">
    <property type="entry name" value="PROTEIN_KINASE_ST"/>
    <property type="match status" value="1"/>
</dbReference>
<dbReference type="STRING" id="554065.E1ZUM1"/>
<dbReference type="InterPro" id="IPR017441">
    <property type="entry name" value="Protein_kinase_ATP_BS"/>
</dbReference>
<dbReference type="Proteomes" id="UP000008141">
    <property type="component" value="Unassembled WGS sequence"/>
</dbReference>
<dbReference type="InParanoid" id="E1ZUM1"/>
<dbReference type="InterPro" id="IPR000719">
    <property type="entry name" value="Prot_kinase_dom"/>
</dbReference>
<dbReference type="KEGG" id="cvr:CHLNCDRAFT_16100"/>
<keyword evidence="5 10" id="KW-0547">Nucleotide-binding</keyword>
<feature type="domain" description="Protein kinase" evidence="12">
    <location>
        <begin position="10"/>
        <end position="154"/>
    </location>
</feature>
<keyword evidence="6" id="KW-0418">Kinase</keyword>
<dbReference type="GO" id="GO:0004674">
    <property type="term" value="F:protein serine/threonine kinase activity"/>
    <property type="evidence" value="ECO:0007669"/>
    <property type="project" value="UniProtKB-KW"/>
</dbReference>
<dbReference type="OMA" id="ILHKAHM"/>
<evidence type="ECO:0000256" key="7">
    <source>
        <dbReference type="ARBA" id="ARBA00022840"/>
    </source>
</evidence>
<dbReference type="EMBL" id="GL434112">
    <property type="protein sequence ID" value="EFN50474.1"/>
    <property type="molecule type" value="Genomic_DNA"/>
</dbReference>
<keyword evidence="14" id="KW-1185">Reference proteome</keyword>
<evidence type="ECO:0000256" key="5">
    <source>
        <dbReference type="ARBA" id="ARBA00022741"/>
    </source>
</evidence>
<evidence type="ECO:0000256" key="3">
    <source>
        <dbReference type="ARBA" id="ARBA00022553"/>
    </source>
</evidence>
<keyword evidence="4" id="KW-0808">Transferase</keyword>